<gene>
    <name evidence="6" type="ORF">TRM7557_01486</name>
</gene>
<dbReference type="PROSITE" id="PS50931">
    <property type="entry name" value="HTH_LYSR"/>
    <property type="match status" value="1"/>
</dbReference>
<sequence length="301" mass="33959">MRKRMEWQVQLNWDDLRTVWTLVEEGTLTAAGERLGINYTTVARRITRVETQLGRLIFERHPDGYVPRPDALDLAEAARRMADEEHVALRKLAGRDEALSGGLTFTTPQLLLQYHLLPVLSAFTEAHPKVDLVVRAGFDLLDLSRRQADLALRISENPPEHLIGTRLARLRRACYARADLCDRARKDPAAPLDWLLHTDRHAVPAEVLSRHPNAQVRSRCDDVGALISMAQAGMGGVRLPIFLGAQIPDLVELAHIPREEQAGIWMLNHADLQGSAKVQALKGMFRRWFQDNKQLFWGEGA</sequence>
<dbReference type="PANTHER" id="PTHR30537:SF3">
    <property type="entry name" value="TRANSCRIPTIONAL REGULATORY PROTEIN"/>
    <property type="match status" value="1"/>
</dbReference>
<evidence type="ECO:0000256" key="2">
    <source>
        <dbReference type="ARBA" id="ARBA00023015"/>
    </source>
</evidence>
<evidence type="ECO:0000313" key="7">
    <source>
        <dbReference type="Proteomes" id="UP000052022"/>
    </source>
</evidence>
<dbReference type="SUPFAM" id="SSF53850">
    <property type="entry name" value="Periplasmic binding protein-like II"/>
    <property type="match status" value="1"/>
</dbReference>
<keyword evidence="4" id="KW-0804">Transcription</keyword>
<dbReference type="InterPro" id="IPR005119">
    <property type="entry name" value="LysR_subst-bd"/>
</dbReference>
<evidence type="ECO:0000313" key="6">
    <source>
        <dbReference type="EMBL" id="CUH77680.1"/>
    </source>
</evidence>
<evidence type="ECO:0000256" key="4">
    <source>
        <dbReference type="ARBA" id="ARBA00023163"/>
    </source>
</evidence>
<dbReference type="Pfam" id="PF03466">
    <property type="entry name" value="LysR_substrate"/>
    <property type="match status" value="1"/>
</dbReference>
<keyword evidence="3 6" id="KW-0238">DNA-binding</keyword>
<dbReference type="Proteomes" id="UP000052022">
    <property type="component" value="Unassembled WGS sequence"/>
</dbReference>
<dbReference type="SUPFAM" id="SSF46785">
    <property type="entry name" value="Winged helix' DNA-binding domain"/>
    <property type="match status" value="1"/>
</dbReference>
<dbReference type="GO" id="GO:0043565">
    <property type="term" value="F:sequence-specific DNA binding"/>
    <property type="evidence" value="ECO:0007669"/>
    <property type="project" value="TreeGrafter"/>
</dbReference>
<dbReference type="Pfam" id="PF00126">
    <property type="entry name" value="HTH_1"/>
    <property type="match status" value="1"/>
</dbReference>
<dbReference type="InterPro" id="IPR036388">
    <property type="entry name" value="WH-like_DNA-bd_sf"/>
</dbReference>
<dbReference type="GO" id="GO:0003700">
    <property type="term" value="F:DNA-binding transcription factor activity"/>
    <property type="evidence" value="ECO:0007669"/>
    <property type="project" value="InterPro"/>
</dbReference>
<dbReference type="Gene3D" id="3.40.190.290">
    <property type="match status" value="1"/>
</dbReference>
<organism evidence="6 7">
    <name type="scientific">Tritonibacter multivorans</name>
    <dbReference type="NCBI Taxonomy" id="928856"/>
    <lineage>
        <taxon>Bacteria</taxon>
        <taxon>Pseudomonadati</taxon>
        <taxon>Pseudomonadota</taxon>
        <taxon>Alphaproteobacteria</taxon>
        <taxon>Rhodobacterales</taxon>
        <taxon>Paracoccaceae</taxon>
        <taxon>Tritonibacter</taxon>
    </lineage>
</organism>
<feature type="domain" description="HTH lysR-type" evidence="5">
    <location>
        <begin position="11"/>
        <end position="68"/>
    </location>
</feature>
<dbReference type="STRING" id="928856.SAMN04488049_107161"/>
<proteinExistence type="inferred from homology"/>
<dbReference type="EMBL" id="CYSD01000021">
    <property type="protein sequence ID" value="CUH77680.1"/>
    <property type="molecule type" value="Genomic_DNA"/>
</dbReference>
<evidence type="ECO:0000256" key="3">
    <source>
        <dbReference type="ARBA" id="ARBA00023125"/>
    </source>
</evidence>
<evidence type="ECO:0000259" key="5">
    <source>
        <dbReference type="PROSITE" id="PS50931"/>
    </source>
</evidence>
<dbReference type="RefSeq" id="WP_235811426.1">
    <property type="nucleotide sequence ID" value="NZ_CYSD01000021.1"/>
</dbReference>
<dbReference type="InterPro" id="IPR000847">
    <property type="entry name" value="LysR_HTH_N"/>
</dbReference>
<protein>
    <submittedName>
        <fullName evidence="6">DNA-binding transcriptional regulator DsdC</fullName>
    </submittedName>
</protein>
<dbReference type="Gene3D" id="1.10.10.10">
    <property type="entry name" value="Winged helix-like DNA-binding domain superfamily/Winged helix DNA-binding domain"/>
    <property type="match status" value="1"/>
</dbReference>
<reference evidence="6 7" key="1">
    <citation type="submission" date="2015-09" db="EMBL/GenBank/DDBJ databases">
        <authorList>
            <consortium name="Swine Surveillance"/>
        </authorList>
    </citation>
    <scope>NUCLEOTIDE SEQUENCE [LARGE SCALE GENOMIC DNA]</scope>
    <source>
        <strain evidence="6 7">CECT 7557</strain>
    </source>
</reference>
<name>A0A0P1G7P6_9RHOB</name>
<dbReference type="InterPro" id="IPR058163">
    <property type="entry name" value="LysR-type_TF_proteobact-type"/>
</dbReference>
<dbReference type="AlphaFoldDB" id="A0A0P1G7P6"/>
<dbReference type="GO" id="GO:0006351">
    <property type="term" value="P:DNA-templated transcription"/>
    <property type="evidence" value="ECO:0007669"/>
    <property type="project" value="TreeGrafter"/>
</dbReference>
<dbReference type="InterPro" id="IPR036390">
    <property type="entry name" value="WH_DNA-bd_sf"/>
</dbReference>
<accession>A0A0P1G7P6</accession>
<evidence type="ECO:0000256" key="1">
    <source>
        <dbReference type="ARBA" id="ARBA00009437"/>
    </source>
</evidence>
<keyword evidence="2" id="KW-0805">Transcription regulation</keyword>
<comment type="similarity">
    <text evidence="1">Belongs to the LysR transcriptional regulatory family.</text>
</comment>
<keyword evidence="7" id="KW-1185">Reference proteome</keyword>
<dbReference type="PANTHER" id="PTHR30537">
    <property type="entry name" value="HTH-TYPE TRANSCRIPTIONAL REGULATOR"/>
    <property type="match status" value="1"/>
</dbReference>